<gene>
    <name evidence="1" type="ORF">DARMORV10_C02P60190.1</name>
</gene>
<proteinExistence type="predicted"/>
<accession>A0A816KG45</accession>
<dbReference type="AlphaFoldDB" id="A0A816KG45"/>
<reference evidence="1" key="1">
    <citation type="submission" date="2021-01" db="EMBL/GenBank/DDBJ databases">
        <authorList>
            <consortium name="Genoscope - CEA"/>
            <person name="William W."/>
        </authorList>
    </citation>
    <scope>NUCLEOTIDE SEQUENCE</scope>
</reference>
<feature type="non-terminal residue" evidence="1">
    <location>
        <position position="1"/>
    </location>
</feature>
<name>A0A816KG45_BRANA</name>
<sequence>PYSLALPLSTTFMRFVPSVSECRLVFYKCDINSNSLGCFVISSPINSNLTSFYKIFFIVVSGGSNGDGEAEIVATIFDIDAGTVYAFHVNNCSLDAFGTWYLWIYFYNARRCEQIRMRVSEEEHCCCYLL</sequence>
<evidence type="ECO:0000313" key="1">
    <source>
        <dbReference type="EMBL" id="CAF1921128.1"/>
    </source>
</evidence>
<dbReference type="Proteomes" id="UP001295469">
    <property type="component" value="Chromosome C02"/>
</dbReference>
<protein>
    <submittedName>
        <fullName evidence="1">(rape) hypothetical protein</fullName>
    </submittedName>
</protein>
<dbReference type="EMBL" id="HG994366">
    <property type="protein sequence ID" value="CAF1921128.1"/>
    <property type="molecule type" value="Genomic_DNA"/>
</dbReference>
<organism evidence="1">
    <name type="scientific">Brassica napus</name>
    <name type="common">Rape</name>
    <dbReference type="NCBI Taxonomy" id="3708"/>
    <lineage>
        <taxon>Eukaryota</taxon>
        <taxon>Viridiplantae</taxon>
        <taxon>Streptophyta</taxon>
        <taxon>Embryophyta</taxon>
        <taxon>Tracheophyta</taxon>
        <taxon>Spermatophyta</taxon>
        <taxon>Magnoliopsida</taxon>
        <taxon>eudicotyledons</taxon>
        <taxon>Gunneridae</taxon>
        <taxon>Pentapetalae</taxon>
        <taxon>rosids</taxon>
        <taxon>malvids</taxon>
        <taxon>Brassicales</taxon>
        <taxon>Brassicaceae</taxon>
        <taxon>Brassiceae</taxon>
        <taxon>Brassica</taxon>
    </lineage>
</organism>